<organism evidence="1 2">
    <name type="scientific">Violaceomyces palustris</name>
    <dbReference type="NCBI Taxonomy" id="1673888"/>
    <lineage>
        <taxon>Eukaryota</taxon>
        <taxon>Fungi</taxon>
        <taxon>Dikarya</taxon>
        <taxon>Basidiomycota</taxon>
        <taxon>Ustilaginomycotina</taxon>
        <taxon>Ustilaginomycetes</taxon>
        <taxon>Violaceomycetales</taxon>
        <taxon>Violaceomycetaceae</taxon>
        <taxon>Violaceomyces</taxon>
    </lineage>
</organism>
<dbReference type="EMBL" id="KZ819780">
    <property type="protein sequence ID" value="PWN52390.1"/>
    <property type="molecule type" value="Genomic_DNA"/>
</dbReference>
<protein>
    <submittedName>
        <fullName evidence="1">Uncharacterized protein</fullName>
    </submittedName>
</protein>
<dbReference type="Proteomes" id="UP000245626">
    <property type="component" value="Unassembled WGS sequence"/>
</dbReference>
<reference evidence="1 2" key="1">
    <citation type="journal article" date="2018" name="Mol. Biol. Evol.">
        <title>Broad Genomic Sampling Reveals a Smut Pathogenic Ancestry of the Fungal Clade Ustilaginomycotina.</title>
        <authorList>
            <person name="Kijpornyongpan T."/>
            <person name="Mondo S.J."/>
            <person name="Barry K."/>
            <person name="Sandor L."/>
            <person name="Lee J."/>
            <person name="Lipzen A."/>
            <person name="Pangilinan J."/>
            <person name="LaButti K."/>
            <person name="Hainaut M."/>
            <person name="Henrissat B."/>
            <person name="Grigoriev I.V."/>
            <person name="Spatafora J.W."/>
            <person name="Aime M.C."/>
        </authorList>
    </citation>
    <scope>NUCLEOTIDE SEQUENCE [LARGE SCALE GENOMIC DNA]</scope>
    <source>
        <strain evidence="1 2">SA 807</strain>
    </source>
</reference>
<gene>
    <name evidence="1" type="ORF">IE53DRAFT_287105</name>
</gene>
<accession>A0ACD0P2R5</accession>
<evidence type="ECO:0000313" key="1">
    <source>
        <dbReference type="EMBL" id="PWN52390.1"/>
    </source>
</evidence>
<evidence type="ECO:0000313" key="2">
    <source>
        <dbReference type="Proteomes" id="UP000245626"/>
    </source>
</evidence>
<sequence>MSHERSIALKPKRRSPPLLLASKLDEHDEESNLPINNTVKRTCPSGSMENLDDAEANRRHILEFRARQKEDLEKNPWKYKGRGRYADQMPKPGEKSFNAEFTIDPSFNAGRDFAFKGVERKKSVRKRMHAFDCDCCKDYYENIGPMPPPAGPVWRAPFDSASSKERPQNELIPSSSSKKRQYGAGEEESGFDRDELLRLDYSEDETENRGVFSDKNDDEAAERAKKLKREQEIQNHKQMTSRHRDHGIPNLTPPGYWMINFPSTQEQEQINREAKAMEKKTSGTGMIR</sequence>
<proteinExistence type="predicted"/>
<name>A0ACD0P2R5_9BASI</name>
<keyword evidence="2" id="KW-1185">Reference proteome</keyword>